<feature type="compositionally biased region" description="Low complexity" evidence="1">
    <location>
        <begin position="435"/>
        <end position="452"/>
    </location>
</feature>
<organism evidence="3 4">
    <name type="scientific">Lymnaea stagnalis</name>
    <name type="common">Great pond snail</name>
    <name type="synonym">Helix stagnalis</name>
    <dbReference type="NCBI Taxonomy" id="6523"/>
    <lineage>
        <taxon>Eukaryota</taxon>
        <taxon>Metazoa</taxon>
        <taxon>Spiralia</taxon>
        <taxon>Lophotrochozoa</taxon>
        <taxon>Mollusca</taxon>
        <taxon>Gastropoda</taxon>
        <taxon>Heterobranchia</taxon>
        <taxon>Euthyneura</taxon>
        <taxon>Panpulmonata</taxon>
        <taxon>Hygrophila</taxon>
        <taxon>Lymnaeoidea</taxon>
        <taxon>Lymnaeidae</taxon>
        <taxon>Lymnaea</taxon>
    </lineage>
</organism>
<evidence type="ECO:0000256" key="1">
    <source>
        <dbReference type="SAM" id="MobiDB-lite"/>
    </source>
</evidence>
<dbReference type="Proteomes" id="UP001497497">
    <property type="component" value="Unassembled WGS sequence"/>
</dbReference>
<dbReference type="AlphaFoldDB" id="A0AAV2HZN9"/>
<sequence length="537" mass="57440">MKSFPFVNIWFQILIGGLYLAAITKTAMGTLYNSSISCTRGSEQTPYGISCPSEGGANKIMIIHRVFYGATPTTRNCTRTAPYENCCRTYKDAENCVFENDADLESLSTLCTGRLACATSESGKRPSSALGNCSQPQYPSLTSFSFVEFECVDIFDFVNVCGNVSKSVSAGDAVIDTNTVNVNAVADTECGCVVTGDCNATLTVVGMHVQLHQSANNTVCSEELIFQDMKSLDTHRNVSCKFDNDALNIRTGLILRDKVLFVSATNMVDVRLKVNGQIRGRILARIKTSSENGTLHLSCGSQRHTSVDAGVVCPGDASVWPTIPDFDKSTALSPSSEVSSAGSSPNSKAGLTTNSNTGLTTNSNTQLTTNSNTGLTTNSNTFSYSHEDVTTKDEKSSSSPEGSTLSMTFPGVYSSPENILDTSVDSGSRSTPDQSTDTFSDKTTPPSTSSVSVMTNTMTNYDNQNQAITKADTSASTPWSASVYSGLIAGVVFPIIFFAVLFCAAGVMWVMHPVKRETLRIYLHRDVVSQESLVSVA</sequence>
<keyword evidence="2" id="KW-0812">Transmembrane</keyword>
<feature type="compositionally biased region" description="Polar residues" evidence="1">
    <location>
        <begin position="415"/>
        <end position="434"/>
    </location>
</feature>
<evidence type="ECO:0000313" key="3">
    <source>
        <dbReference type="EMBL" id="CAL1539016.1"/>
    </source>
</evidence>
<keyword evidence="2" id="KW-0472">Membrane</keyword>
<keyword evidence="4" id="KW-1185">Reference proteome</keyword>
<proteinExistence type="predicted"/>
<name>A0AAV2HZN9_LYMST</name>
<protein>
    <submittedName>
        <fullName evidence="3">Uncharacterized protein</fullName>
    </submittedName>
</protein>
<evidence type="ECO:0000313" key="4">
    <source>
        <dbReference type="Proteomes" id="UP001497497"/>
    </source>
</evidence>
<gene>
    <name evidence="3" type="ORF">GSLYS_00012837001</name>
</gene>
<dbReference type="EMBL" id="CAXITT010000322">
    <property type="protein sequence ID" value="CAL1539016.1"/>
    <property type="molecule type" value="Genomic_DNA"/>
</dbReference>
<feature type="compositionally biased region" description="Basic and acidic residues" evidence="1">
    <location>
        <begin position="385"/>
        <end position="396"/>
    </location>
</feature>
<accession>A0AAV2HZN9</accession>
<keyword evidence="2" id="KW-1133">Transmembrane helix</keyword>
<comment type="caution">
    <text evidence="3">The sequence shown here is derived from an EMBL/GenBank/DDBJ whole genome shotgun (WGS) entry which is preliminary data.</text>
</comment>
<feature type="region of interest" description="Disordered" evidence="1">
    <location>
        <begin position="330"/>
        <end position="452"/>
    </location>
</feature>
<feature type="compositionally biased region" description="Low complexity" evidence="1">
    <location>
        <begin position="330"/>
        <end position="381"/>
    </location>
</feature>
<feature type="compositionally biased region" description="Polar residues" evidence="1">
    <location>
        <begin position="397"/>
        <end position="407"/>
    </location>
</feature>
<feature type="transmembrane region" description="Helical" evidence="2">
    <location>
        <begin position="483"/>
        <end position="510"/>
    </location>
</feature>
<evidence type="ECO:0000256" key="2">
    <source>
        <dbReference type="SAM" id="Phobius"/>
    </source>
</evidence>
<reference evidence="3 4" key="1">
    <citation type="submission" date="2024-04" db="EMBL/GenBank/DDBJ databases">
        <authorList>
            <consortium name="Genoscope - CEA"/>
            <person name="William W."/>
        </authorList>
    </citation>
    <scope>NUCLEOTIDE SEQUENCE [LARGE SCALE GENOMIC DNA]</scope>
</reference>